<accession>A0A2J5HKB3</accession>
<dbReference type="PROSITE" id="PS51257">
    <property type="entry name" value="PROKAR_LIPOPROTEIN"/>
    <property type="match status" value="1"/>
</dbReference>
<protein>
    <submittedName>
        <fullName evidence="2">Uncharacterized protein</fullName>
    </submittedName>
</protein>
<keyword evidence="1" id="KW-0472">Membrane</keyword>
<feature type="transmembrane region" description="Helical" evidence="1">
    <location>
        <begin position="48"/>
        <end position="77"/>
    </location>
</feature>
<keyword evidence="3" id="KW-1185">Reference proteome</keyword>
<evidence type="ECO:0000313" key="2">
    <source>
        <dbReference type="EMBL" id="PLN77567.1"/>
    </source>
</evidence>
<keyword evidence="1" id="KW-0812">Transmembrane</keyword>
<evidence type="ECO:0000256" key="1">
    <source>
        <dbReference type="SAM" id="Phobius"/>
    </source>
</evidence>
<gene>
    <name evidence="2" type="ORF">BDW42DRAFT_157450</name>
</gene>
<organism evidence="2 3">
    <name type="scientific">Aspergillus taichungensis</name>
    <dbReference type="NCBI Taxonomy" id="482145"/>
    <lineage>
        <taxon>Eukaryota</taxon>
        <taxon>Fungi</taxon>
        <taxon>Dikarya</taxon>
        <taxon>Ascomycota</taxon>
        <taxon>Pezizomycotina</taxon>
        <taxon>Eurotiomycetes</taxon>
        <taxon>Eurotiomycetidae</taxon>
        <taxon>Eurotiales</taxon>
        <taxon>Aspergillaceae</taxon>
        <taxon>Aspergillus</taxon>
        <taxon>Aspergillus subgen. Circumdati</taxon>
    </lineage>
</organism>
<proteinExistence type="predicted"/>
<name>A0A2J5HKB3_9EURO</name>
<dbReference type="AlphaFoldDB" id="A0A2J5HKB3"/>
<reference evidence="3" key="1">
    <citation type="submission" date="2017-12" db="EMBL/GenBank/DDBJ databases">
        <authorList>
            <consortium name="DOE Joint Genome Institute"/>
            <person name="Mondo S.J."/>
            <person name="Kjaerbolling I."/>
            <person name="Vesth T.C."/>
            <person name="Frisvad J.C."/>
            <person name="Nybo J.L."/>
            <person name="Theobald S."/>
            <person name="Kuo A."/>
            <person name="Bowyer P."/>
            <person name="Matsuda Y."/>
            <person name="Lyhne E.K."/>
            <person name="Kogle M.E."/>
            <person name="Clum A."/>
            <person name="Lipzen A."/>
            <person name="Salamov A."/>
            <person name="Ngan C.Y."/>
            <person name="Daum C."/>
            <person name="Chiniquy J."/>
            <person name="Barry K."/>
            <person name="LaButti K."/>
            <person name="Haridas S."/>
            <person name="Simmons B.A."/>
            <person name="Magnuson J.K."/>
            <person name="Mortensen U.H."/>
            <person name="Larsen T.O."/>
            <person name="Grigoriev I.V."/>
            <person name="Baker S.E."/>
            <person name="Andersen M.R."/>
            <person name="Nordberg H.P."/>
            <person name="Cantor M.N."/>
            <person name="Hua S.X."/>
        </authorList>
    </citation>
    <scope>NUCLEOTIDE SEQUENCE [LARGE SCALE GENOMIC DNA]</scope>
    <source>
        <strain evidence="3">IBT 19404</strain>
    </source>
</reference>
<feature type="transmembrane region" description="Helical" evidence="1">
    <location>
        <begin position="12"/>
        <end position="36"/>
    </location>
</feature>
<evidence type="ECO:0000313" key="3">
    <source>
        <dbReference type="Proteomes" id="UP000235023"/>
    </source>
</evidence>
<keyword evidence="1" id="KW-1133">Transmembrane helix</keyword>
<sequence length="154" mass="17660">MDKWPPTQPPLPLLYFIISCLFNSCHWMITCSYLAIPSMCFSSSLPLFFIESLVVSLFIIFFIVHSLLALWCGLVGLRARVTYRRHFTMHSEQQQHHHSSSSLSSGTDSRIQESVTSLNLVAFPDIKPHTPTNGEAWCMYAWHGIMSLRKRVID</sequence>
<dbReference type="Proteomes" id="UP000235023">
    <property type="component" value="Unassembled WGS sequence"/>
</dbReference>
<dbReference type="EMBL" id="KZ559593">
    <property type="protein sequence ID" value="PLN77567.1"/>
    <property type="molecule type" value="Genomic_DNA"/>
</dbReference>